<keyword evidence="3" id="KW-1185">Reference proteome</keyword>
<reference evidence="3" key="1">
    <citation type="journal article" date="2019" name="Int. J. Syst. Evol. Microbiol.">
        <title>The Global Catalogue of Microorganisms (GCM) 10K type strain sequencing project: providing services to taxonomists for standard genome sequencing and annotation.</title>
        <authorList>
            <consortium name="The Broad Institute Genomics Platform"/>
            <consortium name="The Broad Institute Genome Sequencing Center for Infectious Disease"/>
            <person name="Wu L."/>
            <person name="Ma J."/>
        </authorList>
    </citation>
    <scope>NUCLEOTIDE SEQUENCE [LARGE SCALE GENOMIC DNA]</scope>
    <source>
        <strain evidence="3">CGMCC 1.3240</strain>
    </source>
</reference>
<dbReference type="EMBL" id="JBHSOW010000040">
    <property type="protein sequence ID" value="MFC5649637.1"/>
    <property type="molecule type" value="Genomic_DNA"/>
</dbReference>
<evidence type="ECO:0000313" key="3">
    <source>
        <dbReference type="Proteomes" id="UP001596047"/>
    </source>
</evidence>
<feature type="transmembrane region" description="Helical" evidence="1">
    <location>
        <begin position="6"/>
        <end position="32"/>
    </location>
</feature>
<dbReference type="Proteomes" id="UP001596047">
    <property type="component" value="Unassembled WGS sequence"/>
</dbReference>
<accession>A0ABW0VXB1</accession>
<evidence type="ECO:0000256" key="1">
    <source>
        <dbReference type="SAM" id="Phobius"/>
    </source>
</evidence>
<gene>
    <name evidence="2" type="ORF">ACFPYJ_10995</name>
</gene>
<proteinExistence type="predicted"/>
<keyword evidence="1" id="KW-0812">Transmembrane</keyword>
<comment type="caution">
    <text evidence="2">The sequence shown here is derived from an EMBL/GenBank/DDBJ whole genome shotgun (WGS) entry which is preliminary data.</text>
</comment>
<evidence type="ECO:0000313" key="2">
    <source>
        <dbReference type="EMBL" id="MFC5649637.1"/>
    </source>
</evidence>
<keyword evidence="1" id="KW-1133">Transmembrane helix</keyword>
<protein>
    <submittedName>
        <fullName evidence="2">Uncharacterized protein</fullName>
    </submittedName>
</protein>
<dbReference type="RefSeq" id="WP_379188171.1">
    <property type="nucleotide sequence ID" value="NZ_JBHSOW010000040.1"/>
</dbReference>
<keyword evidence="1" id="KW-0472">Membrane</keyword>
<organism evidence="2 3">
    <name type="scientific">Paenibacillus solisilvae</name>
    <dbReference type="NCBI Taxonomy" id="2486751"/>
    <lineage>
        <taxon>Bacteria</taxon>
        <taxon>Bacillati</taxon>
        <taxon>Bacillota</taxon>
        <taxon>Bacilli</taxon>
        <taxon>Bacillales</taxon>
        <taxon>Paenibacillaceae</taxon>
        <taxon>Paenibacillus</taxon>
    </lineage>
</organism>
<name>A0ABW0VXB1_9BACL</name>
<sequence>MAQSVSVVVMWSALAGQYVLAFLFVTSLLRVLTVRRPRFMHLAAFRWQQKRVPDNWLRMLRMSRMDPSFKERERLLAGCGFAGDAAVYMFFRRLFLVFVPLWSAGIYGMSLLPIILLPSYAPPLLLAAAVLLLLWDRPWAGSFPKDKNGANDEGNIHRQQSASLFGRLIAPYTYEADAMLAVYKNDAR</sequence>